<gene>
    <name evidence="1" type="ORF">NLG97_g3265</name>
</gene>
<sequence length="190" mass="20883">MKTAAFVTSILASAMAVLADDNQSPPFSLQLTSDNSEFNGKYVGACHSGAAIESACISDQPVTMHLNTSSPNNFDNGIITWVLPSSIPVYSSLGLVTNPTSNVAQGIFEPGTDYKSYFSFYNDKLVLYSGVDDTKFPIEAGEAKPVDHWYICESYWIGYRYKTLSWVYGSDDAKPQNPKCVKVSVKRVYQ</sequence>
<comment type="caution">
    <text evidence="1">The sequence shown here is derived from an EMBL/GenBank/DDBJ whole genome shotgun (WGS) entry which is preliminary data.</text>
</comment>
<reference evidence="1" key="1">
    <citation type="submission" date="2022-07" db="EMBL/GenBank/DDBJ databases">
        <title>Genome Sequence of Lecanicillium saksenae.</title>
        <authorList>
            <person name="Buettner E."/>
        </authorList>
    </citation>
    <scope>NUCLEOTIDE SEQUENCE</scope>
    <source>
        <strain evidence="1">VT-O1</strain>
    </source>
</reference>
<accession>A0ACC1R0F6</accession>
<protein>
    <submittedName>
        <fullName evidence="1">Uncharacterized protein</fullName>
    </submittedName>
</protein>
<name>A0ACC1R0F6_9HYPO</name>
<dbReference type="Proteomes" id="UP001148737">
    <property type="component" value="Unassembled WGS sequence"/>
</dbReference>
<organism evidence="1 2">
    <name type="scientific">Lecanicillium saksenae</name>
    <dbReference type="NCBI Taxonomy" id="468837"/>
    <lineage>
        <taxon>Eukaryota</taxon>
        <taxon>Fungi</taxon>
        <taxon>Dikarya</taxon>
        <taxon>Ascomycota</taxon>
        <taxon>Pezizomycotina</taxon>
        <taxon>Sordariomycetes</taxon>
        <taxon>Hypocreomycetidae</taxon>
        <taxon>Hypocreales</taxon>
        <taxon>Cordycipitaceae</taxon>
        <taxon>Lecanicillium</taxon>
    </lineage>
</organism>
<keyword evidence="2" id="KW-1185">Reference proteome</keyword>
<proteinExistence type="predicted"/>
<evidence type="ECO:0000313" key="2">
    <source>
        <dbReference type="Proteomes" id="UP001148737"/>
    </source>
</evidence>
<dbReference type="EMBL" id="JANAKD010000262">
    <property type="protein sequence ID" value="KAJ3495615.1"/>
    <property type="molecule type" value="Genomic_DNA"/>
</dbReference>
<evidence type="ECO:0000313" key="1">
    <source>
        <dbReference type="EMBL" id="KAJ3495615.1"/>
    </source>
</evidence>